<dbReference type="InterPro" id="IPR029061">
    <property type="entry name" value="THDP-binding"/>
</dbReference>
<feature type="domain" description="Transketolase N-terminal" evidence="6">
    <location>
        <begin position="12"/>
        <end position="262"/>
    </location>
</feature>
<dbReference type="InterPro" id="IPR049557">
    <property type="entry name" value="Transketolase_CS"/>
</dbReference>
<reference evidence="7 8" key="1">
    <citation type="submission" date="2013-08" db="EMBL/GenBank/DDBJ databases">
        <authorList>
            <person name="Weinstock G."/>
            <person name="Sodergren E."/>
            <person name="Wylie T."/>
            <person name="Fulton L."/>
            <person name="Fulton R."/>
            <person name="Fronick C."/>
            <person name="O'Laughlin M."/>
            <person name="Godfrey J."/>
            <person name="Miner T."/>
            <person name="Herter B."/>
            <person name="Appelbaum E."/>
            <person name="Cordes M."/>
            <person name="Lek S."/>
            <person name="Wollam A."/>
            <person name="Pepin K.H."/>
            <person name="Palsikar V.B."/>
            <person name="Mitreva M."/>
            <person name="Wilson R.K."/>
        </authorList>
    </citation>
    <scope>NUCLEOTIDE SEQUENCE [LARGE SCALE GENOMIC DNA]</scope>
    <source>
        <strain evidence="7 8">ATCC BAA-474</strain>
    </source>
</reference>
<evidence type="ECO:0000256" key="3">
    <source>
        <dbReference type="ARBA" id="ARBA00022679"/>
    </source>
</evidence>
<comment type="similarity">
    <text evidence="2">Belongs to the transketolase family.</text>
</comment>
<proteinExistence type="inferred from homology"/>
<dbReference type="GO" id="GO:0046872">
    <property type="term" value="F:metal ion binding"/>
    <property type="evidence" value="ECO:0007669"/>
    <property type="project" value="UniProtKB-KW"/>
</dbReference>
<dbReference type="EMBL" id="AXZF01000066">
    <property type="protein sequence ID" value="ERT68445.1"/>
    <property type="molecule type" value="Genomic_DNA"/>
</dbReference>
<evidence type="ECO:0000256" key="2">
    <source>
        <dbReference type="ARBA" id="ARBA00007131"/>
    </source>
</evidence>
<dbReference type="AlphaFoldDB" id="U7VA79"/>
<evidence type="ECO:0000313" key="8">
    <source>
        <dbReference type="Proteomes" id="UP000017081"/>
    </source>
</evidence>
<keyword evidence="8" id="KW-1185">Reference proteome</keyword>
<organism evidence="7 8">
    <name type="scientific">Cetobacterium somerae ATCC BAA-474</name>
    <dbReference type="NCBI Taxonomy" id="1319815"/>
    <lineage>
        <taxon>Bacteria</taxon>
        <taxon>Fusobacteriati</taxon>
        <taxon>Fusobacteriota</taxon>
        <taxon>Fusobacteriia</taxon>
        <taxon>Fusobacteriales</taxon>
        <taxon>Fusobacteriaceae</taxon>
        <taxon>Cetobacterium</taxon>
    </lineage>
</organism>
<keyword evidence="5" id="KW-0786">Thiamine pyrophosphate</keyword>
<comment type="cofactor">
    <cofactor evidence="1">
        <name>thiamine diphosphate</name>
        <dbReference type="ChEBI" id="CHEBI:58937"/>
    </cofactor>
</comment>
<accession>U7VA79</accession>
<name>U7VA79_9FUSO</name>
<dbReference type="PROSITE" id="PS00801">
    <property type="entry name" value="TRANSKETOLASE_1"/>
    <property type="match status" value="1"/>
</dbReference>
<dbReference type="Gene3D" id="3.40.50.970">
    <property type="match status" value="1"/>
</dbReference>
<dbReference type="HOGENOM" id="CLU_009227_4_1_0"/>
<gene>
    <name evidence="7" type="ORF">HMPREF0202_01690</name>
</gene>
<dbReference type="STRING" id="1319815.HMPREF0202_01690"/>
<evidence type="ECO:0000256" key="1">
    <source>
        <dbReference type="ARBA" id="ARBA00001964"/>
    </source>
</evidence>
<dbReference type="PANTHER" id="PTHR47514">
    <property type="entry name" value="TRANSKETOLASE N-TERMINAL SECTION-RELATED"/>
    <property type="match status" value="1"/>
</dbReference>
<dbReference type="Proteomes" id="UP000017081">
    <property type="component" value="Unassembled WGS sequence"/>
</dbReference>
<comment type="caution">
    <text evidence="7">The sequence shown here is derived from an EMBL/GenBank/DDBJ whole genome shotgun (WGS) entry which is preliminary data.</text>
</comment>
<evidence type="ECO:0000256" key="5">
    <source>
        <dbReference type="ARBA" id="ARBA00023052"/>
    </source>
</evidence>
<evidence type="ECO:0000259" key="6">
    <source>
        <dbReference type="Pfam" id="PF00456"/>
    </source>
</evidence>
<sequence length="275" mass="30074">MRDINFLVEQATKIRKDIVQMICKSKSGHPGGSLSAADIVTALYFSEMNIDPKNPKMEGRDRFVLSKGHAAPVLYSALAERGYFDRELLGTLRAYGSPLQGHPDMKKLPGIEISTGSLGQGLSVANGMALSARISGENYRTYVLMGDGELQEGQVWEAAMSAAHFKLDSICAFVDSNNLQIDGNVDKIMGVEPLDKKWEAFGWNVIMIDGHNFQEIFDALDKARETKGQPTVIIAKTVKGKGVSFMENVCGFHGVAPTCEETERAIAELEKVSEI</sequence>
<dbReference type="GO" id="GO:0016740">
    <property type="term" value="F:transferase activity"/>
    <property type="evidence" value="ECO:0007669"/>
    <property type="project" value="UniProtKB-KW"/>
</dbReference>
<dbReference type="RefSeq" id="WP_023051227.1">
    <property type="nucleotide sequence ID" value="NZ_CP173065.2"/>
</dbReference>
<keyword evidence="3" id="KW-0808">Transferase</keyword>
<protein>
    <recommendedName>
        <fullName evidence="6">Transketolase N-terminal domain-containing protein</fullName>
    </recommendedName>
</protein>
<dbReference type="eggNOG" id="COG3959">
    <property type="taxonomic scope" value="Bacteria"/>
</dbReference>
<dbReference type="InterPro" id="IPR005474">
    <property type="entry name" value="Transketolase_N"/>
</dbReference>
<evidence type="ECO:0000313" key="7">
    <source>
        <dbReference type="EMBL" id="ERT68445.1"/>
    </source>
</evidence>
<dbReference type="CDD" id="cd02012">
    <property type="entry name" value="TPP_TK"/>
    <property type="match status" value="1"/>
</dbReference>
<evidence type="ECO:0000256" key="4">
    <source>
        <dbReference type="ARBA" id="ARBA00022723"/>
    </source>
</evidence>
<dbReference type="SUPFAM" id="SSF52518">
    <property type="entry name" value="Thiamin diphosphate-binding fold (THDP-binding)"/>
    <property type="match status" value="1"/>
</dbReference>
<dbReference type="PANTHER" id="PTHR47514:SF1">
    <property type="entry name" value="TRANSKETOLASE N-TERMINAL SECTION-RELATED"/>
    <property type="match status" value="1"/>
</dbReference>
<dbReference type="PATRIC" id="fig|1319815.3.peg.1630"/>
<keyword evidence="4" id="KW-0479">Metal-binding</keyword>
<dbReference type="Pfam" id="PF00456">
    <property type="entry name" value="Transketolase_N"/>
    <property type="match status" value="1"/>
</dbReference>